<evidence type="ECO:0000259" key="13">
    <source>
        <dbReference type="PROSITE" id="PS50157"/>
    </source>
</evidence>
<feature type="compositionally biased region" description="Basic and acidic residues" evidence="12">
    <location>
        <begin position="48"/>
        <end position="67"/>
    </location>
</feature>
<dbReference type="AlphaFoldDB" id="A0A3B5QRX6"/>
<evidence type="ECO:0000256" key="8">
    <source>
        <dbReference type="ARBA" id="ARBA00023125"/>
    </source>
</evidence>
<feature type="domain" description="C2H2-type" evidence="13">
    <location>
        <begin position="213"/>
        <end position="240"/>
    </location>
</feature>
<accession>A0A3B5QRX6</accession>
<comment type="subcellular location">
    <subcellularLocation>
        <location evidence="2">Nucleus</location>
    </subcellularLocation>
</comment>
<dbReference type="PANTHER" id="PTHR24394:SF44">
    <property type="entry name" value="ZINC FINGER PROTEIN 271-LIKE"/>
    <property type="match status" value="1"/>
</dbReference>
<protein>
    <recommendedName>
        <fullName evidence="13">C2H2-type domain-containing protein</fullName>
    </recommendedName>
</protein>
<feature type="domain" description="C2H2-type" evidence="13">
    <location>
        <begin position="241"/>
        <end position="268"/>
    </location>
</feature>
<evidence type="ECO:0000256" key="6">
    <source>
        <dbReference type="ARBA" id="ARBA00022833"/>
    </source>
</evidence>
<evidence type="ECO:0000313" key="15">
    <source>
        <dbReference type="Proteomes" id="UP000002852"/>
    </source>
</evidence>
<evidence type="ECO:0000256" key="9">
    <source>
        <dbReference type="ARBA" id="ARBA00023163"/>
    </source>
</evidence>
<evidence type="ECO:0000256" key="3">
    <source>
        <dbReference type="ARBA" id="ARBA00022723"/>
    </source>
</evidence>
<evidence type="ECO:0000256" key="12">
    <source>
        <dbReference type="SAM" id="MobiDB-lite"/>
    </source>
</evidence>
<dbReference type="Proteomes" id="UP000002852">
    <property type="component" value="Unassembled WGS sequence"/>
</dbReference>
<dbReference type="InterPro" id="IPR013087">
    <property type="entry name" value="Znf_C2H2_type"/>
</dbReference>
<feature type="compositionally biased region" description="Basic and acidic residues" evidence="12">
    <location>
        <begin position="85"/>
        <end position="101"/>
    </location>
</feature>
<dbReference type="PROSITE" id="PS00028">
    <property type="entry name" value="ZINC_FINGER_C2H2_1"/>
    <property type="match status" value="3"/>
</dbReference>
<evidence type="ECO:0000256" key="2">
    <source>
        <dbReference type="ARBA" id="ARBA00004123"/>
    </source>
</evidence>
<reference evidence="15" key="2">
    <citation type="journal article" date="2013" name="Nat. Genet.">
        <title>The genome of the platyfish, Xiphophorus maculatus, provides insights into evolutionary adaptation and several complex traits.</title>
        <authorList>
            <person name="Schartl M."/>
            <person name="Walter R.B."/>
            <person name="Shen Y."/>
            <person name="Garcia T."/>
            <person name="Catchen J."/>
            <person name="Amores A."/>
            <person name="Braasch I."/>
            <person name="Chalopin D."/>
            <person name="Volff J.N."/>
            <person name="Lesch K.P."/>
            <person name="Bisazza A."/>
            <person name="Minx P."/>
            <person name="Hillier L."/>
            <person name="Wilson R.K."/>
            <person name="Fuerstenberg S."/>
            <person name="Boore J."/>
            <person name="Searle S."/>
            <person name="Postlethwait J.H."/>
            <person name="Warren W.C."/>
        </authorList>
    </citation>
    <scope>NUCLEOTIDE SEQUENCE [LARGE SCALE GENOMIC DNA]</scope>
    <source>
        <strain evidence="15">JP 163 A</strain>
    </source>
</reference>
<evidence type="ECO:0000256" key="4">
    <source>
        <dbReference type="ARBA" id="ARBA00022737"/>
    </source>
</evidence>
<dbReference type="PROSITE" id="PS50157">
    <property type="entry name" value="ZINC_FINGER_C2H2_2"/>
    <property type="match status" value="3"/>
</dbReference>
<feature type="region of interest" description="Disordered" evidence="12">
    <location>
        <begin position="1"/>
        <end position="147"/>
    </location>
</feature>
<name>A0A3B5QRX6_XIPMA</name>
<dbReference type="InParanoid" id="A0A3B5QRX6"/>
<reference evidence="14" key="4">
    <citation type="submission" date="2025-09" db="UniProtKB">
        <authorList>
            <consortium name="Ensembl"/>
        </authorList>
    </citation>
    <scope>IDENTIFICATION</scope>
    <source>
        <strain evidence="14">JP 163 A</strain>
    </source>
</reference>
<reference evidence="15" key="1">
    <citation type="submission" date="2012-01" db="EMBL/GenBank/DDBJ databases">
        <authorList>
            <person name="Walter R."/>
            <person name="Schartl M."/>
            <person name="Warren W."/>
        </authorList>
    </citation>
    <scope>NUCLEOTIDE SEQUENCE [LARGE SCALE GENOMIC DNA]</scope>
    <source>
        <strain evidence="15">JP 163 A</strain>
    </source>
</reference>
<feature type="compositionally biased region" description="Polar residues" evidence="12">
    <location>
        <begin position="1"/>
        <end position="41"/>
    </location>
</feature>
<dbReference type="GO" id="GO:0000981">
    <property type="term" value="F:DNA-binding transcription factor activity, RNA polymerase II-specific"/>
    <property type="evidence" value="ECO:0007669"/>
    <property type="project" value="TreeGrafter"/>
</dbReference>
<evidence type="ECO:0000313" key="14">
    <source>
        <dbReference type="Ensembl" id="ENSXMAP00000033336.1"/>
    </source>
</evidence>
<keyword evidence="7" id="KW-0805">Transcription regulation</keyword>
<keyword evidence="5 11" id="KW-0863">Zinc-finger</keyword>
<reference evidence="14" key="3">
    <citation type="submission" date="2025-08" db="UniProtKB">
        <authorList>
            <consortium name="Ensembl"/>
        </authorList>
    </citation>
    <scope>IDENTIFICATION</scope>
    <source>
        <strain evidence="14">JP 163 A</strain>
    </source>
</reference>
<keyword evidence="4" id="KW-0677">Repeat</keyword>
<dbReference type="GO" id="GO:0003677">
    <property type="term" value="F:DNA binding"/>
    <property type="evidence" value="ECO:0007669"/>
    <property type="project" value="UniProtKB-KW"/>
</dbReference>
<dbReference type="PANTHER" id="PTHR24394">
    <property type="entry name" value="ZINC FINGER PROTEIN"/>
    <property type="match status" value="1"/>
</dbReference>
<keyword evidence="8" id="KW-0238">DNA-binding</keyword>
<evidence type="ECO:0000256" key="5">
    <source>
        <dbReference type="ARBA" id="ARBA00022771"/>
    </source>
</evidence>
<dbReference type="SMART" id="SM00355">
    <property type="entry name" value="ZnF_C2H2"/>
    <property type="match status" value="3"/>
</dbReference>
<keyword evidence="15" id="KW-1185">Reference proteome</keyword>
<dbReference type="OMA" id="MICHTEE"/>
<comment type="function">
    <text evidence="1">May be involved in transcriptional regulation.</text>
</comment>
<evidence type="ECO:0000256" key="11">
    <source>
        <dbReference type="PROSITE-ProRule" id="PRU00042"/>
    </source>
</evidence>
<organism evidence="14 15">
    <name type="scientific">Xiphophorus maculatus</name>
    <name type="common">Southern platyfish</name>
    <name type="synonym">Platypoecilus maculatus</name>
    <dbReference type="NCBI Taxonomy" id="8083"/>
    <lineage>
        <taxon>Eukaryota</taxon>
        <taxon>Metazoa</taxon>
        <taxon>Chordata</taxon>
        <taxon>Craniata</taxon>
        <taxon>Vertebrata</taxon>
        <taxon>Euteleostomi</taxon>
        <taxon>Actinopterygii</taxon>
        <taxon>Neopterygii</taxon>
        <taxon>Teleostei</taxon>
        <taxon>Neoteleostei</taxon>
        <taxon>Acanthomorphata</taxon>
        <taxon>Ovalentaria</taxon>
        <taxon>Atherinomorphae</taxon>
        <taxon>Cyprinodontiformes</taxon>
        <taxon>Poeciliidae</taxon>
        <taxon>Poeciliinae</taxon>
        <taxon>Xiphophorus</taxon>
    </lineage>
</organism>
<keyword evidence="3" id="KW-0479">Metal-binding</keyword>
<dbReference type="InterPro" id="IPR036236">
    <property type="entry name" value="Znf_C2H2_sf"/>
</dbReference>
<dbReference type="FunFam" id="3.30.160.60:FF:000322">
    <property type="entry name" value="GDNF-inducible zinc finger protein 1"/>
    <property type="match status" value="1"/>
</dbReference>
<proteinExistence type="predicted"/>
<dbReference type="GeneTree" id="ENSGT01150000286958"/>
<dbReference type="SUPFAM" id="SSF57667">
    <property type="entry name" value="beta-beta-alpha zinc fingers"/>
    <property type="match status" value="2"/>
</dbReference>
<keyword evidence="9" id="KW-0804">Transcription</keyword>
<evidence type="ECO:0000256" key="7">
    <source>
        <dbReference type="ARBA" id="ARBA00023015"/>
    </source>
</evidence>
<dbReference type="Ensembl" id="ENSXMAT00000029911.1">
    <property type="protein sequence ID" value="ENSXMAP00000033336.1"/>
    <property type="gene ID" value="ENSXMAG00000025939.1"/>
</dbReference>
<dbReference type="Gene3D" id="3.30.160.60">
    <property type="entry name" value="Classic Zinc Finger"/>
    <property type="match status" value="3"/>
</dbReference>
<feature type="compositionally biased region" description="Polar residues" evidence="12">
    <location>
        <begin position="70"/>
        <end position="84"/>
    </location>
</feature>
<evidence type="ECO:0000256" key="1">
    <source>
        <dbReference type="ARBA" id="ARBA00003767"/>
    </source>
</evidence>
<feature type="domain" description="C2H2-type" evidence="13">
    <location>
        <begin position="185"/>
        <end position="212"/>
    </location>
</feature>
<dbReference type="FunFam" id="3.30.160.60:FF:000097">
    <property type="entry name" value="Zinc finger protein"/>
    <property type="match status" value="1"/>
</dbReference>
<dbReference type="GO" id="GO:0005634">
    <property type="term" value="C:nucleus"/>
    <property type="evidence" value="ECO:0007669"/>
    <property type="project" value="UniProtKB-SubCell"/>
</dbReference>
<dbReference type="GO" id="GO:0008270">
    <property type="term" value="F:zinc ion binding"/>
    <property type="evidence" value="ECO:0007669"/>
    <property type="project" value="UniProtKB-KW"/>
</dbReference>
<keyword evidence="10" id="KW-0539">Nucleus</keyword>
<sequence>TLHPSTSTVATSEQETSALTPNTPRIHLTTSLYLEPHSTQGVGLKSTRRSEVQTRCKEQQLVVKEEVPEMSSSSLDQQNLTCSQVKKEEEEQWIKPDREPDPNTNLQPNIEDRHSASSETEVSDEDSAEDWREPRTRQSGVNSKVGRKAAKKTFSCPDCGKHCSIEKNHSRGKQNSDAQMERKSFSCDDCGKIFQNQAALKCHMRIHRSKKSVVCKDCGKSFHCQFQLKNHLTLHTGERPFACDKCGKTFRLRHTLKIHMICHTEEKPFNVASGRGNFACEECGRRFLISAFPVWTSRTSHVPR</sequence>
<dbReference type="Pfam" id="PF00096">
    <property type="entry name" value="zf-C2H2"/>
    <property type="match status" value="2"/>
</dbReference>
<keyword evidence="6" id="KW-0862">Zinc</keyword>
<evidence type="ECO:0000256" key="10">
    <source>
        <dbReference type="ARBA" id="ARBA00023242"/>
    </source>
</evidence>